<reference evidence="2 3" key="1">
    <citation type="submission" date="2016-10" db="EMBL/GenBank/DDBJ databases">
        <authorList>
            <person name="Varghese N."/>
            <person name="Submissions S."/>
        </authorList>
    </citation>
    <scope>NUCLEOTIDE SEQUENCE [LARGE SCALE GENOMIC DNA]</scope>
    <source>
        <strain evidence="2 3">Nl1</strain>
    </source>
</reference>
<proteinExistence type="predicted"/>
<name>A0ABY0TJU8_9PROT</name>
<keyword evidence="3" id="KW-1185">Reference proteome</keyword>
<dbReference type="RefSeq" id="WP_074633807.1">
    <property type="nucleotide sequence ID" value="NZ_FNKY01000001.1"/>
</dbReference>
<protein>
    <submittedName>
        <fullName evidence="2">Uncharacterized protein</fullName>
    </submittedName>
</protein>
<dbReference type="Proteomes" id="UP000183471">
    <property type="component" value="Unassembled WGS sequence"/>
</dbReference>
<feature type="coiled-coil region" evidence="1">
    <location>
        <begin position="42"/>
        <end position="83"/>
    </location>
</feature>
<gene>
    <name evidence="2" type="ORF">SAMN05216402_2945</name>
</gene>
<evidence type="ECO:0000313" key="3">
    <source>
        <dbReference type="Proteomes" id="UP000183471"/>
    </source>
</evidence>
<keyword evidence="1" id="KW-0175">Coiled coil</keyword>
<organism evidence="2 3">
    <name type="scientific">Nitrosospira multiformis</name>
    <dbReference type="NCBI Taxonomy" id="1231"/>
    <lineage>
        <taxon>Bacteria</taxon>
        <taxon>Pseudomonadati</taxon>
        <taxon>Pseudomonadota</taxon>
        <taxon>Betaproteobacteria</taxon>
        <taxon>Nitrosomonadales</taxon>
        <taxon>Nitrosomonadaceae</taxon>
        <taxon>Nitrosospira</taxon>
    </lineage>
</organism>
<dbReference type="EMBL" id="FNKY01000001">
    <property type="protein sequence ID" value="SDQ94843.1"/>
    <property type="molecule type" value="Genomic_DNA"/>
</dbReference>
<accession>A0ABY0TJU8</accession>
<evidence type="ECO:0000313" key="2">
    <source>
        <dbReference type="EMBL" id="SDQ94843.1"/>
    </source>
</evidence>
<evidence type="ECO:0000256" key="1">
    <source>
        <dbReference type="SAM" id="Coils"/>
    </source>
</evidence>
<comment type="caution">
    <text evidence="2">The sequence shown here is derived from an EMBL/GenBank/DDBJ whole genome shotgun (WGS) entry which is preliminary data.</text>
</comment>
<sequence>MMHFGILLFSLFQLAQADTHKEYWKNCPGPGCPARQEDNSGAAASREDKEVLKDKLDAIKREENKLHIEKEKLKEEIESIEKGEAKGVY</sequence>